<evidence type="ECO:0000256" key="1">
    <source>
        <dbReference type="SAM" id="MobiDB-lite"/>
    </source>
</evidence>
<feature type="chain" id="PRO_5039092521" description="DUF3558 domain-containing protein" evidence="2">
    <location>
        <begin position="25"/>
        <end position="143"/>
    </location>
</feature>
<organism evidence="3 4">
    <name type="scientific">Nocardia arthritidis</name>
    <dbReference type="NCBI Taxonomy" id="228602"/>
    <lineage>
        <taxon>Bacteria</taxon>
        <taxon>Bacillati</taxon>
        <taxon>Actinomycetota</taxon>
        <taxon>Actinomycetes</taxon>
        <taxon>Mycobacteriales</taxon>
        <taxon>Nocardiaceae</taxon>
        <taxon>Nocardia</taxon>
    </lineage>
</organism>
<dbReference type="PROSITE" id="PS51257">
    <property type="entry name" value="PROKAR_LIPOPROTEIN"/>
    <property type="match status" value="1"/>
</dbReference>
<evidence type="ECO:0000313" key="3">
    <source>
        <dbReference type="EMBL" id="QIS08331.1"/>
    </source>
</evidence>
<evidence type="ECO:0000313" key="4">
    <source>
        <dbReference type="Proteomes" id="UP000503540"/>
    </source>
</evidence>
<dbReference type="KEGG" id="nah:F5544_02055"/>
<dbReference type="Proteomes" id="UP000503540">
    <property type="component" value="Chromosome"/>
</dbReference>
<dbReference type="EMBL" id="CP046172">
    <property type="protein sequence ID" value="QIS08331.1"/>
    <property type="molecule type" value="Genomic_DNA"/>
</dbReference>
<reference evidence="3 4" key="1">
    <citation type="journal article" date="2019" name="ACS Chem. Biol.">
        <title>Identification and Mobilization of a Cryptic Antibiotic Biosynthesis Gene Locus from a Human-Pathogenic Nocardia Isolate.</title>
        <authorList>
            <person name="Herisse M."/>
            <person name="Ishida K."/>
            <person name="Porter J.L."/>
            <person name="Howden B."/>
            <person name="Hertweck C."/>
            <person name="Stinear T.P."/>
            <person name="Pidot S.J."/>
        </authorList>
    </citation>
    <scope>NUCLEOTIDE SEQUENCE [LARGE SCALE GENOMIC DNA]</scope>
    <source>
        <strain evidence="3 4">AUSMDU00012717</strain>
    </source>
</reference>
<accession>A0A6G9Y557</accession>
<evidence type="ECO:0000256" key="2">
    <source>
        <dbReference type="SAM" id="SignalP"/>
    </source>
</evidence>
<gene>
    <name evidence="3" type="ORF">F5544_02055</name>
</gene>
<feature type="region of interest" description="Disordered" evidence="1">
    <location>
        <begin position="25"/>
        <end position="49"/>
    </location>
</feature>
<dbReference type="RefSeq" id="WP_167471595.1">
    <property type="nucleotide sequence ID" value="NZ_CP046172.1"/>
</dbReference>
<evidence type="ECO:0008006" key="5">
    <source>
        <dbReference type="Google" id="ProtNLM"/>
    </source>
</evidence>
<feature type="compositionally biased region" description="Polar residues" evidence="1">
    <location>
        <begin position="25"/>
        <end position="43"/>
    </location>
</feature>
<proteinExistence type="predicted"/>
<keyword evidence="2" id="KW-0732">Signal</keyword>
<feature type="signal peptide" evidence="2">
    <location>
        <begin position="1"/>
        <end position="24"/>
    </location>
</feature>
<protein>
    <recommendedName>
        <fullName evidence="5">DUF3558 domain-containing protein</fullName>
    </recommendedName>
</protein>
<sequence length="143" mass="15344">MNRTTIAAVAVSLLPLLTAIGCTSTDSSPAAQPTSANQSTQSRPDAPLTPNAALTLMNLINQCGPLPDEKVDYLCTVDIAKPDSANPVVTVTYDVPKDDSIRAVRQQSTFTYDGKRWKPGAVEWSYRCNREGSSPDFINGLCP</sequence>
<keyword evidence="4" id="KW-1185">Reference proteome</keyword>
<name>A0A6G9Y557_9NOCA</name>
<dbReference type="AlphaFoldDB" id="A0A6G9Y557"/>